<evidence type="ECO:0000313" key="2">
    <source>
        <dbReference type="EMBL" id="EKE84393.1"/>
    </source>
</evidence>
<gene>
    <name evidence="2" type="ORF">A10D4_04977</name>
</gene>
<dbReference type="InterPro" id="IPR009380">
    <property type="entry name" value="DUF1036"/>
</dbReference>
<evidence type="ECO:0008006" key="4">
    <source>
        <dbReference type="Google" id="ProtNLM"/>
    </source>
</evidence>
<dbReference type="AlphaFoldDB" id="K2K9C7"/>
<dbReference type="EMBL" id="AMRG01000005">
    <property type="protein sequence ID" value="EKE84393.1"/>
    <property type="molecule type" value="Genomic_DNA"/>
</dbReference>
<evidence type="ECO:0000313" key="3">
    <source>
        <dbReference type="Proteomes" id="UP000014115"/>
    </source>
</evidence>
<dbReference type="Pfam" id="PF06282">
    <property type="entry name" value="DUF1036"/>
    <property type="match status" value="1"/>
</dbReference>
<organism evidence="2 3">
    <name type="scientific">Idiomarina xiamenensis 10-D-4</name>
    <dbReference type="NCBI Taxonomy" id="740709"/>
    <lineage>
        <taxon>Bacteria</taxon>
        <taxon>Pseudomonadati</taxon>
        <taxon>Pseudomonadota</taxon>
        <taxon>Gammaproteobacteria</taxon>
        <taxon>Alteromonadales</taxon>
        <taxon>Idiomarinaceae</taxon>
        <taxon>Idiomarina</taxon>
    </lineage>
</organism>
<keyword evidence="3" id="KW-1185">Reference proteome</keyword>
<dbReference type="STRING" id="740709.A10D4_04977"/>
<proteinExistence type="predicted"/>
<sequence>MLKSQLPKKLAVLVKLCVFCFSLLMAYSARADLTVCNKGDGDMIVAFSYSEGMPAGQYRNLGWLKISAKQCQTYTDLVVDKETFYYYAEDEVGNRWSDGDESPHRMCISQGARFDDVYAGQKTCPRKNMLVRGFRKVETGDSRHYRLNLTGSVSRAQQLAEKIDRLDIGDGVYIQGAFSDELAYIVRINKTDNTVKVRHAEDGTARWVGIEQIITRDQAQQNSAQRSVVGGAIIFCLFAPEQCK</sequence>
<reference evidence="2 3" key="1">
    <citation type="journal article" date="2012" name="J. Bacteriol.">
        <title>Genome Sequence of Idiomarina xiamenensis Type Strain 10-D-4.</title>
        <authorList>
            <person name="Lai Q."/>
            <person name="Wang L."/>
            <person name="Wang W."/>
            <person name="Shao Z."/>
        </authorList>
    </citation>
    <scope>NUCLEOTIDE SEQUENCE [LARGE SCALE GENOMIC DNA]</scope>
    <source>
        <strain evidence="2 3">10-D-4</strain>
    </source>
</reference>
<keyword evidence="1" id="KW-0732">Signal</keyword>
<evidence type="ECO:0000256" key="1">
    <source>
        <dbReference type="SAM" id="SignalP"/>
    </source>
</evidence>
<protein>
    <recommendedName>
        <fullName evidence="4">DUF1036 domain-containing protein</fullName>
    </recommendedName>
</protein>
<dbReference type="Proteomes" id="UP000014115">
    <property type="component" value="Unassembled WGS sequence"/>
</dbReference>
<dbReference type="PATRIC" id="fig|740709.3.peg.1010"/>
<feature type="signal peptide" evidence="1">
    <location>
        <begin position="1"/>
        <end position="31"/>
    </location>
</feature>
<accession>K2K9C7</accession>
<feature type="chain" id="PRO_5005686923" description="DUF1036 domain-containing protein" evidence="1">
    <location>
        <begin position="32"/>
        <end position="244"/>
    </location>
</feature>
<name>K2K9C7_9GAMM</name>
<comment type="caution">
    <text evidence="2">The sequence shown here is derived from an EMBL/GenBank/DDBJ whole genome shotgun (WGS) entry which is preliminary data.</text>
</comment>
<dbReference type="OrthoDB" id="7765135at2"/>